<evidence type="ECO:0000256" key="1">
    <source>
        <dbReference type="SAM" id="MobiDB-lite"/>
    </source>
</evidence>
<proteinExistence type="predicted"/>
<evidence type="ECO:0000313" key="4">
    <source>
        <dbReference type="WBParaSite" id="TASK_0000227701-mRNA-1"/>
    </source>
</evidence>
<dbReference type="EMBL" id="UYRS01001350">
    <property type="protein sequence ID" value="VDK24728.1"/>
    <property type="molecule type" value="Genomic_DNA"/>
</dbReference>
<dbReference type="AlphaFoldDB" id="A0A0R3VXY3"/>
<reference evidence="2 3" key="2">
    <citation type="submission" date="2018-11" db="EMBL/GenBank/DDBJ databases">
        <authorList>
            <consortium name="Pathogen Informatics"/>
        </authorList>
    </citation>
    <scope>NUCLEOTIDE SEQUENCE [LARGE SCALE GENOMIC DNA]</scope>
</reference>
<sequence length="70" mass="7651">MCGNTAPSTSRADGREEDEKEKEDSSAQVWTKFSLVCCMPEVSSFNAYYIVVVALEADQVDRGEGALDTL</sequence>
<dbReference type="WBParaSite" id="TASK_0000227701-mRNA-1">
    <property type="protein sequence ID" value="TASK_0000227701-mRNA-1"/>
    <property type="gene ID" value="TASK_0000227701"/>
</dbReference>
<keyword evidence="3" id="KW-1185">Reference proteome</keyword>
<protein>
    <submittedName>
        <fullName evidence="2 4">Uncharacterized protein</fullName>
    </submittedName>
</protein>
<feature type="region of interest" description="Disordered" evidence="1">
    <location>
        <begin position="1"/>
        <end position="27"/>
    </location>
</feature>
<feature type="compositionally biased region" description="Polar residues" evidence="1">
    <location>
        <begin position="1"/>
        <end position="11"/>
    </location>
</feature>
<gene>
    <name evidence="2" type="ORF">TASK_LOCUS2278</name>
</gene>
<name>A0A0R3VXY3_TAEAS</name>
<accession>A0A0R3VXY3</accession>
<evidence type="ECO:0000313" key="2">
    <source>
        <dbReference type="EMBL" id="VDK24728.1"/>
    </source>
</evidence>
<organism evidence="4">
    <name type="scientific">Taenia asiatica</name>
    <name type="common">Asian tapeworm</name>
    <dbReference type="NCBI Taxonomy" id="60517"/>
    <lineage>
        <taxon>Eukaryota</taxon>
        <taxon>Metazoa</taxon>
        <taxon>Spiralia</taxon>
        <taxon>Lophotrochozoa</taxon>
        <taxon>Platyhelminthes</taxon>
        <taxon>Cestoda</taxon>
        <taxon>Eucestoda</taxon>
        <taxon>Cyclophyllidea</taxon>
        <taxon>Taeniidae</taxon>
        <taxon>Taenia</taxon>
    </lineage>
</organism>
<dbReference type="Proteomes" id="UP000282613">
    <property type="component" value="Unassembled WGS sequence"/>
</dbReference>
<evidence type="ECO:0000313" key="3">
    <source>
        <dbReference type="Proteomes" id="UP000282613"/>
    </source>
</evidence>
<reference evidence="4" key="1">
    <citation type="submission" date="2017-02" db="UniProtKB">
        <authorList>
            <consortium name="WormBaseParasite"/>
        </authorList>
    </citation>
    <scope>IDENTIFICATION</scope>
</reference>